<dbReference type="Proteomes" id="UP001211065">
    <property type="component" value="Unassembled WGS sequence"/>
</dbReference>
<proteinExistence type="predicted"/>
<accession>A0AAD5TSV7</accession>
<organism evidence="2 3">
    <name type="scientific">Clydaea vesicula</name>
    <dbReference type="NCBI Taxonomy" id="447962"/>
    <lineage>
        <taxon>Eukaryota</taxon>
        <taxon>Fungi</taxon>
        <taxon>Fungi incertae sedis</taxon>
        <taxon>Chytridiomycota</taxon>
        <taxon>Chytridiomycota incertae sedis</taxon>
        <taxon>Chytridiomycetes</taxon>
        <taxon>Lobulomycetales</taxon>
        <taxon>Lobulomycetaceae</taxon>
        <taxon>Clydaea</taxon>
    </lineage>
</organism>
<gene>
    <name evidence="2" type="ORF">HK099_003278</name>
</gene>
<reference evidence="2" key="1">
    <citation type="submission" date="2020-05" db="EMBL/GenBank/DDBJ databases">
        <title>Phylogenomic resolution of chytrid fungi.</title>
        <authorList>
            <person name="Stajich J.E."/>
            <person name="Amses K."/>
            <person name="Simmons R."/>
            <person name="Seto K."/>
            <person name="Myers J."/>
            <person name="Bonds A."/>
            <person name="Quandt C.A."/>
            <person name="Barry K."/>
            <person name="Liu P."/>
            <person name="Grigoriev I."/>
            <person name="Longcore J.E."/>
            <person name="James T.Y."/>
        </authorList>
    </citation>
    <scope>NUCLEOTIDE SEQUENCE</scope>
    <source>
        <strain evidence="2">JEL0476</strain>
    </source>
</reference>
<dbReference type="EMBL" id="JADGJW010002170">
    <property type="protein sequence ID" value="KAJ3199182.1"/>
    <property type="molecule type" value="Genomic_DNA"/>
</dbReference>
<comment type="caution">
    <text evidence="2">The sequence shown here is derived from an EMBL/GenBank/DDBJ whole genome shotgun (WGS) entry which is preliminary data.</text>
</comment>
<sequence length="286" mass="33196">LSSAYQTLSDPINRHAYDLYGRQVEGSDQTFSDVVSKIFQEFMADQYDNISNFFVLMSRINPDLNIPRDTTQAFFSNAKDFCLYFKKGLGAAKFEIINLYELQQSLKALSYFDFVGRLKLTLAMSKGFLKIPFMVTDIVLDVDHDNPTGFDDERNEQYYPNNRQQNNHHFDSPYYRSNDSYNKPNTTTPQATTSDSQHKKKYHNTNNISQMSNEDNYYFNKSREEMRDCGDSEMPGGTNDDIIDEDELSFSSLRHDTVLCRLIFRMIYVLELSEGRLERVGRATSV</sequence>
<evidence type="ECO:0000313" key="3">
    <source>
        <dbReference type="Proteomes" id="UP001211065"/>
    </source>
</evidence>
<feature type="compositionally biased region" description="Polar residues" evidence="1">
    <location>
        <begin position="158"/>
        <end position="167"/>
    </location>
</feature>
<dbReference type="AlphaFoldDB" id="A0AAD5TSV7"/>
<feature type="non-terminal residue" evidence="2">
    <location>
        <position position="286"/>
    </location>
</feature>
<name>A0AAD5TSV7_9FUNG</name>
<keyword evidence="3" id="KW-1185">Reference proteome</keyword>
<feature type="compositionally biased region" description="Polar residues" evidence="1">
    <location>
        <begin position="175"/>
        <end position="195"/>
    </location>
</feature>
<protein>
    <submittedName>
        <fullName evidence="2">Uncharacterized protein</fullName>
    </submittedName>
</protein>
<feature type="compositionally biased region" description="Polar residues" evidence="1">
    <location>
        <begin position="204"/>
        <end position="214"/>
    </location>
</feature>
<evidence type="ECO:0000256" key="1">
    <source>
        <dbReference type="SAM" id="MobiDB-lite"/>
    </source>
</evidence>
<feature type="region of interest" description="Disordered" evidence="1">
    <location>
        <begin position="149"/>
        <end position="214"/>
    </location>
</feature>
<evidence type="ECO:0000313" key="2">
    <source>
        <dbReference type="EMBL" id="KAJ3199182.1"/>
    </source>
</evidence>